<dbReference type="GO" id="GO:0015035">
    <property type="term" value="F:protein-disulfide reductase activity"/>
    <property type="evidence" value="ECO:0007669"/>
    <property type="project" value="InterPro"/>
</dbReference>
<dbReference type="AlphaFoldDB" id="A0AAJ4NPU6"/>
<name>A0AAJ4NPU6_9GAMM</name>
<evidence type="ECO:0000313" key="2">
    <source>
        <dbReference type="Proteomes" id="UP000683421"/>
    </source>
</evidence>
<proteinExistence type="predicted"/>
<evidence type="ECO:0000313" key="1">
    <source>
        <dbReference type="EMBL" id="QWU99647.1"/>
    </source>
</evidence>
<dbReference type="EMBL" id="CP076680">
    <property type="protein sequence ID" value="QWU99647.1"/>
    <property type="molecule type" value="Genomic_DNA"/>
</dbReference>
<dbReference type="RefSeq" id="WP_216692360.1">
    <property type="nucleotide sequence ID" value="NZ_CP076680.1"/>
</dbReference>
<dbReference type="InterPro" id="IPR044691">
    <property type="entry name" value="DCC1_Trx"/>
</dbReference>
<dbReference type="Pfam" id="PF04134">
    <property type="entry name" value="DCC1-like"/>
    <property type="match status" value="1"/>
</dbReference>
<accession>A0AAJ4NPU6</accession>
<organism evidence="1 2">
    <name type="scientific">Francisella salimarina</name>
    <dbReference type="NCBI Taxonomy" id="2599927"/>
    <lineage>
        <taxon>Bacteria</taxon>
        <taxon>Pseudomonadati</taxon>
        <taxon>Pseudomonadota</taxon>
        <taxon>Gammaproteobacteria</taxon>
        <taxon>Thiotrichales</taxon>
        <taxon>Francisellaceae</taxon>
        <taxon>Francisella</taxon>
    </lineage>
</organism>
<dbReference type="PANTHER" id="PTHR34290">
    <property type="entry name" value="SI:CH73-390P7.2"/>
    <property type="match status" value="1"/>
</dbReference>
<reference evidence="1 2" key="1">
    <citation type="submission" date="2021-06" db="EMBL/GenBank/DDBJ databases">
        <title>Ulceroglandular infection and bacteremia caused by Francisella salimarina in an immunocompromised patient, France.</title>
        <authorList>
            <person name="Hennebique A."/>
            <person name="Caspar Y."/>
            <person name="Maurin M."/>
            <person name="Boisset S."/>
            <person name="Pelloux I."/>
            <person name="Gallego-Hernanz M.P."/>
            <person name="Burucoa C."/>
            <person name="Cazenave-Roblot F."/>
            <person name="Plouzeau C."/>
            <person name="Rammaert B."/>
        </authorList>
    </citation>
    <scope>NUCLEOTIDE SEQUENCE [LARGE SCALE GENOMIC DNA]</scope>
    <source>
        <strain evidence="1 2">CHUGA-F75</strain>
    </source>
</reference>
<gene>
    <name evidence="1" type="ORF">KQR59_01850</name>
</gene>
<sequence>MIKVFYDGKCGLCSKEINHYKNIAPENIFEWIDITEISEESLNKENLDTLSCLKLFHVKDNEDKFHTGVDAFIIIWSQLNKWRKLATIIKLPLIYSFAKIIYSLFAKWRFNRLTHCKIR</sequence>
<dbReference type="InterPro" id="IPR007263">
    <property type="entry name" value="DCC1-like"/>
</dbReference>
<dbReference type="KEGG" id="fsr:KQR59_01850"/>
<dbReference type="Proteomes" id="UP000683421">
    <property type="component" value="Chromosome"/>
</dbReference>
<dbReference type="PANTHER" id="PTHR34290:SF2">
    <property type="entry name" value="OS04G0668800 PROTEIN"/>
    <property type="match status" value="1"/>
</dbReference>
<keyword evidence="2" id="KW-1185">Reference proteome</keyword>
<protein>
    <submittedName>
        <fullName evidence="1">DUF393 domain-containing protein</fullName>
    </submittedName>
</protein>